<keyword evidence="6 8" id="KW-1133">Transmembrane helix</keyword>
<feature type="transmembrane region" description="Helical" evidence="8">
    <location>
        <begin position="144"/>
        <end position="164"/>
    </location>
</feature>
<evidence type="ECO:0000256" key="4">
    <source>
        <dbReference type="ARBA" id="ARBA00022519"/>
    </source>
</evidence>
<dbReference type="CDD" id="cd06579">
    <property type="entry name" value="TM_PBP1_transp_AraH_like"/>
    <property type="match status" value="1"/>
</dbReference>
<feature type="transmembrane region" description="Helical" evidence="8">
    <location>
        <begin position="271"/>
        <end position="304"/>
    </location>
</feature>
<evidence type="ECO:0000256" key="5">
    <source>
        <dbReference type="ARBA" id="ARBA00022692"/>
    </source>
</evidence>
<keyword evidence="10" id="KW-1185">Reference proteome</keyword>
<feature type="transmembrane region" description="Helical" evidence="8">
    <location>
        <begin position="237"/>
        <end position="259"/>
    </location>
</feature>
<evidence type="ECO:0000256" key="1">
    <source>
        <dbReference type="ARBA" id="ARBA00004651"/>
    </source>
</evidence>
<evidence type="ECO:0000256" key="7">
    <source>
        <dbReference type="ARBA" id="ARBA00023136"/>
    </source>
</evidence>
<feature type="transmembrane region" description="Helical" evidence="8">
    <location>
        <begin position="117"/>
        <end position="138"/>
    </location>
</feature>
<comment type="caution">
    <text evidence="9">The sequence shown here is derived from an EMBL/GenBank/DDBJ whole genome shotgun (WGS) entry which is preliminary data.</text>
</comment>
<feature type="transmembrane region" description="Helical" evidence="8">
    <location>
        <begin position="59"/>
        <end position="78"/>
    </location>
</feature>
<reference evidence="10" key="1">
    <citation type="submission" date="2023-08" db="EMBL/GenBank/DDBJ databases">
        <title>Rhodospirillaceae gen. nov., a novel taxon isolated from the Yangtze River Yuezi River estuary sludge.</title>
        <authorList>
            <person name="Ruan L."/>
        </authorList>
    </citation>
    <scope>NUCLEOTIDE SEQUENCE [LARGE SCALE GENOMIC DNA]</scope>
    <source>
        <strain evidence="10">R-7</strain>
    </source>
</reference>
<protein>
    <submittedName>
        <fullName evidence="9">ABC transporter permease</fullName>
    </submittedName>
</protein>
<evidence type="ECO:0000313" key="10">
    <source>
        <dbReference type="Proteomes" id="UP001230156"/>
    </source>
</evidence>
<evidence type="ECO:0000256" key="6">
    <source>
        <dbReference type="ARBA" id="ARBA00022989"/>
    </source>
</evidence>
<dbReference type="EMBL" id="JAUYVI010000006">
    <property type="protein sequence ID" value="MDQ7249819.1"/>
    <property type="molecule type" value="Genomic_DNA"/>
</dbReference>
<dbReference type="PANTHER" id="PTHR32196:SF21">
    <property type="entry name" value="ABC TRANSPORTER PERMEASE PROTEIN YPHD-RELATED"/>
    <property type="match status" value="1"/>
</dbReference>
<feature type="transmembrane region" description="Helical" evidence="8">
    <location>
        <begin position="84"/>
        <end position="105"/>
    </location>
</feature>
<accession>A0ABU0YQ16</accession>
<feature type="transmembrane region" description="Helical" evidence="8">
    <location>
        <begin position="26"/>
        <end position="47"/>
    </location>
</feature>
<organism evidence="9 10">
    <name type="scientific">Dongia sedimenti</name>
    <dbReference type="NCBI Taxonomy" id="3064282"/>
    <lineage>
        <taxon>Bacteria</taxon>
        <taxon>Pseudomonadati</taxon>
        <taxon>Pseudomonadota</taxon>
        <taxon>Alphaproteobacteria</taxon>
        <taxon>Rhodospirillales</taxon>
        <taxon>Dongiaceae</taxon>
        <taxon>Dongia</taxon>
    </lineage>
</organism>
<keyword evidence="3" id="KW-1003">Cell membrane</keyword>
<keyword evidence="2" id="KW-0813">Transport</keyword>
<dbReference type="RefSeq" id="WP_379958250.1">
    <property type="nucleotide sequence ID" value="NZ_JAUYVI010000006.1"/>
</dbReference>
<keyword evidence="4" id="KW-0997">Cell inner membrane</keyword>
<proteinExistence type="predicted"/>
<dbReference type="Pfam" id="PF02653">
    <property type="entry name" value="BPD_transp_2"/>
    <property type="match status" value="1"/>
</dbReference>
<feature type="transmembrane region" description="Helical" evidence="8">
    <location>
        <begin position="185"/>
        <end position="206"/>
    </location>
</feature>
<evidence type="ECO:0000256" key="8">
    <source>
        <dbReference type="SAM" id="Phobius"/>
    </source>
</evidence>
<evidence type="ECO:0000313" key="9">
    <source>
        <dbReference type="EMBL" id="MDQ7249819.1"/>
    </source>
</evidence>
<dbReference type="PANTHER" id="PTHR32196">
    <property type="entry name" value="ABC TRANSPORTER PERMEASE PROTEIN YPHD-RELATED-RELATED"/>
    <property type="match status" value="1"/>
</dbReference>
<sequence>MTQATDTKLQPTRSRASRIIPWLSRYAPFVCLLLLMVIFSFLSPAFLSQQNLFNVMRQISIEGLIAVGMTFVILTAGIDLSVGSLVAVAGLTAAIIAKGTTASSFSLSADEAQGYGWFAAMMGAIAVGLLGGAIQGTAITKLKVPPFVVTLGGLSVFRGMALMISGSGPISGFEADYRFWGQGRLGAVPIPVIIFLAIAAIAFVVLRYTRYGRQVYAVGGNREAARLAGVNVERVLLSVYVIIGFLAGLAGFVLSARLNSAEAVAGMGYELNVIAAVVIGGTSLFGGIGTIFGTVIGAILIGVLNNGLVLMNVNPYVQQITIGLILVAVVAFDQFAKSRRLK</sequence>
<evidence type="ECO:0000256" key="2">
    <source>
        <dbReference type="ARBA" id="ARBA00022448"/>
    </source>
</evidence>
<keyword evidence="7 8" id="KW-0472">Membrane</keyword>
<comment type="subcellular location">
    <subcellularLocation>
        <location evidence="1">Cell membrane</location>
        <topology evidence="1">Multi-pass membrane protein</topology>
    </subcellularLocation>
</comment>
<gene>
    <name evidence="9" type="ORF">Q8A70_19175</name>
</gene>
<dbReference type="Proteomes" id="UP001230156">
    <property type="component" value="Unassembled WGS sequence"/>
</dbReference>
<name>A0ABU0YQ16_9PROT</name>
<evidence type="ECO:0000256" key="3">
    <source>
        <dbReference type="ARBA" id="ARBA00022475"/>
    </source>
</evidence>
<feature type="transmembrane region" description="Helical" evidence="8">
    <location>
        <begin position="316"/>
        <end position="336"/>
    </location>
</feature>
<dbReference type="InterPro" id="IPR001851">
    <property type="entry name" value="ABC_transp_permease"/>
</dbReference>
<keyword evidence="5 8" id="KW-0812">Transmembrane</keyword>